<protein>
    <recommendedName>
        <fullName evidence="7">Palmitoyltransferase</fullName>
        <ecNumber evidence="7">2.3.1.225</ecNumber>
    </recommendedName>
</protein>
<reference evidence="9" key="1">
    <citation type="journal article" date="2023" name="DNA Res.">
        <title>Chromosome-level genome assembly of Phrynocephalus forsythii using third-generation DNA sequencing and Hi-C analysis.</title>
        <authorList>
            <person name="Qi Y."/>
            <person name="Zhao W."/>
            <person name="Zhao Y."/>
            <person name="Niu C."/>
            <person name="Cao S."/>
            <person name="Zhang Y."/>
        </authorList>
    </citation>
    <scope>NUCLEOTIDE SEQUENCE</scope>
    <source>
        <tissue evidence="9">Muscle</tissue>
    </source>
</reference>
<comment type="similarity">
    <text evidence="7">Belongs to the DHHC palmitoyltransferase family.</text>
</comment>
<dbReference type="Pfam" id="PF01529">
    <property type="entry name" value="DHHC"/>
    <property type="match status" value="1"/>
</dbReference>
<dbReference type="InterPro" id="IPR039859">
    <property type="entry name" value="PFA4/ZDH16/20/ERF2-like"/>
</dbReference>
<evidence type="ECO:0000256" key="1">
    <source>
        <dbReference type="ARBA" id="ARBA00004141"/>
    </source>
</evidence>
<accession>A0A9Q0X9W0</accession>
<name>A0A9Q0X9W0_9SAUR</name>
<evidence type="ECO:0000256" key="4">
    <source>
        <dbReference type="ARBA" id="ARBA00022989"/>
    </source>
</evidence>
<feature type="transmembrane region" description="Helical" evidence="7">
    <location>
        <begin position="205"/>
        <end position="223"/>
    </location>
</feature>
<dbReference type="EC" id="2.3.1.225" evidence="7"/>
<dbReference type="GO" id="GO:0005783">
    <property type="term" value="C:endoplasmic reticulum"/>
    <property type="evidence" value="ECO:0007669"/>
    <property type="project" value="TreeGrafter"/>
</dbReference>
<dbReference type="OrthoDB" id="302728at2759"/>
<feature type="transmembrane region" description="Helical" evidence="7">
    <location>
        <begin position="175"/>
        <end position="199"/>
    </location>
</feature>
<dbReference type="GO" id="GO:0006612">
    <property type="term" value="P:protein targeting to membrane"/>
    <property type="evidence" value="ECO:0007669"/>
    <property type="project" value="TreeGrafter"/>
</dbReference>
<comment type="caution">
    <text evidence="9">The sequence shown here is derived from an EMBL/GenBank/DDBJ whole genome shotgun (WGS) entry which is preliminary data.</text>
</comment>
<evidence type="ECO:0000256" key="2">
    <source>
        <dbReference type="ARBA" id="ARBA00022679"/>
    </source>
</evidence>
<keyword evidence="3 7" id="KW-0812">Transmembrane</keyword>
<evidence type="ECO:0000259" key="8">
    <source>
        <dbReference type="Pfam" id="PF01529"/>
    </source>
</evidence>
<evidence type="ECO:0000256" key="6">
    <source>
        <dbReference type="ARBA" id="ARBA00023315"/>
    </source>
</evidence>
<proteinExistence type="inferred from homology"/>
<dbReference type="InterPro" id="IPR001594">
    <property type="entry name" value="Palmitoyltrfase_DHHC"/>
</dbReference>
<organism evidence="9 10">
    <name type="scientific">Phrynocephalus forsythii</name>
    <dbReference type="NCBI Taxonomy" id="171643"/>
    <lineage>
        <taxon>Eukaryota</taxon>
        <taxon>Metazoa</taxon>
        <taxon>Chordata</taxon>
        <taxon>Craniata</taxon>
        <taxon>Vertebrata</taxon>
        <taxon>Euteleostomi</taxon>
        <taxon>Lepidosauria</taxon>
        <taxon>Squamata</taxon>
        <taxon>Bifurcata</taxon>
        <taxon>Unidentata</taxon>
        <taxon>Episquamata</taxon>
        <taxon>Toxicofera</taxon>
        <taxon>Iguania</taxon>
        <taxon>Acrodonta</taxon>
        <taxon>Agamidae</taxon>
        <taxon>Agaminae</taxon>
        <taxon>Phrynocephalus</taxon>
    </lineage>
</organism>
<comment type="domain">
    <text evidence="7">The DHHC domain is required for palmitoyltransferase activity.</text>
</comment>
<feature type="domain" description="Palmitoyltransferase DHHC" evidence="8">
    <location>
        <begin position="94"/>
        <end position="233"/>
    </location>
</feature>
<feature type="transmembrane region" description="Helical" evidence="7">
    <location>
        <begin position="139"/>
        <end position="163"/>
    </location>
</feature>
<dbReference type="Proteomes" id="UP001142489">
    <property type="component" value="Unassembled WGS sequence"/>
</dbReference>
<dbReference type="PANTHER" id="PTHR22883:SF414">
    <property type="entry name" value="PALMITOYLTRANSFERASE ZDHHC24-RELATED"/>
    <property type="match status" value="1"/>
</dbReference>
<dbReference type="GO" id="GO:0016020">
    <property type="term" value="C:membrane"/>
    <property type="evidence" value="ECO:0007669"/>
    <property type="project" value="UniProtKB-SubCell"/>
</dbReference>
<dbReference type="PROSITE" id="PS50216">
    <property type="entry name" value="DHHC"/>
    <property type="match status" value="1"/>
</dbReference>
<feature type="transmembrane region" description="Helical" evidence="7">
    <location>
        <begin position="12"/>
        <end position="33"/>
    </location>
</feature>
<keyword evidence="6 7" id="KW-0012">Acyltransferase</keyword>
<sequence length="290" mass="31676">MAGYGWGRRALPVGVGAVLGAALVVEVLAVLLLLRRRGRGRGGGAADGEPLPFPFLPLGALLFLLGNALENARRFVTASPSTRGVMLAGAGQGWEYCYSCQTHVPPRCGHCFACNVCVLRRDHHCTLLGQCVGHQNYRYFLALLLHGSLALLFGGVLNAEAVVTTLQEGHPTQTILLLVLPWLMFLMGQVNVVAFAYAFVTDACIVGFLFATGFLLFHSLLALRGQTTKEWFEGDRRYDLGWRDNLRQVLGEKWPLVWILPFIASPLPGDGITFPTRCPPAESPPKTRHL</sequence>
<evidence type="ECO:0000256" key="7">
    <source>
        <dbReference type="RuleBase" id="RU079119"/>
    </source>
</evidence>
<evidence type="ECO:0000256" key="3">
    <source>
        <dbReference type="ARBA" id="ARBA00022692"/>
    </source>
</evidence>
<evidence type="ECO:0000313" key="10">
    <source>
        <dbReference type="Proteomes" id="UP001142489"/>
    </source>
</evidence>
<dbReference type="AlphaFoldDB" id="A0A9Q0X9W0"/>
<dbReference type="PANTHER" id="PTHR22883">
    <property type="entry name" value="ZINC FINGER DHHC DOMAIN CONTAINING PROTEIN"/>
    <property type="match status" value="1"/>
</dbReference>
<dbReference type="GO" id="GO:0019706">
    <property type="term" value="F:protein-cysteine S-palmitoyltransferase activity"/>
    <property type="evidence" value="ECO:0007669"/>
    <property type="project" value="UniProtKB-EC"/>
</dbReference>
<comment type="catalytic activity">
    <reaction evidence="7">
        <text>L-cysteinyl-[protein] + hexadecanoyl-CoA = S-hexadecanoyl-L-cysteinyl-[protein] + CoA</text>
        <dbReference type="Rhea" id="RHEA:36683"/>
        <dbReference type="Rhea" id="RHEA-COMP:10131"/>
        <dbReference type="Rhea" id="RHEA-COMP:11032"/>
        <dbReference type="ChEBI" id="CHEBI:29950"/>
        <dbReference type="ChEBI" id="CHEBI:57287"/>
        <dbReference type="ChEBI" id="CHEBI:57379"/>
        <dbReference type="ChEBI" id="CHEBI:74151"/>
        <dbReference type="EC" id="2.3.1.225"/>
    </reaction>
</comment>
<dbReference type="GO" id="GO:0005794">
    <property type="term" value="C:Golgi apparatus"/>
    <property type="evidence" value="ECO:0007669"/>
    <property type="project" value="TreeGrafter"/>
</dbReference>
<gene>
    <name evidence="9" type="ORF">JRQ81_009490</name>
</gene>
<keyword evidence="5 7" id="KW-0472">Membrane</keyword>
<keyword evidence="4 7" id="KW-1133">Transmembrane helix</keyword>
<comment type="subcellular location">
    <subcellularLocation>
        <location evidence="1">Membrane</location>
        <topology evidence="1">Multi-pass membrane protein</topology>
    </subcellularLocation>
</comment>
<keyword evidence="10" id="KW-1185">Reference proteome</keyword>
<keyword evidence="2 7" id="KW-0808">Transferase</keyword>
<dbReference type="EMBL" id="JAPFRF010000019">
    <property type="protein sequence ID" value="KAJ7307469.1"/>
    <property type="molecule type" value="Genomic_DNA"/>
</dbReference>
<evidence type="ECO:0000313" key="9">
    <source>
        <dbReference type="EMBL" id="KAJ7307469.1"/>
    </source>
</evidence>
<feature type="transmembrane region" description="Helical" evidence="7">
    <location>
        <begin position="53"/>
        <end position="69"/>
    </location>
</feature>
<evidence type="ECO:0000256" key="5">
    <source>
        <dbReference type="ARBA" id="ARBA00023136"/>
    </source>
</evidence>